<evidence type="ECO:0000256" key="1">
    <source>
        <dbReference type="ARBA" id="ARBA00022723"/>
    </source>
</evidence>
<dbReference type="InterPro" id="IPR002893">
    <property type="entry name" value="Znf_MYND"/>
</dbReference>
<dbReference type="SUPFAM" id="SSF159941">
    <property type="entry name" value="MM3350-like"/>
    <property type="match status" value="1"/>
</dbReference>
<dbReference type="Gene3D" id="6.10.140.2220">
    <property type="match status" value="1"/>
</dbReference>
<dbReference type="Pfam" id="PF01753">
    <property type="entry name" value="zf-MYND"/>
    <property type="match status" value="1"/>
</dbReference>
<dbReference type="PANTHER" id="PTHR41878">
    <property type="entry name" value="LEXA REPRESSOR-RELATED"/>
    <property type="match status" value="1"/>
</dbReference>
<keyword evidence="2 4" id="KW-0863">Zinc-finger</keyword>
<organism evidence="7 8">
    <name type="scientific">Cytospora chrysosperma</name>
    <name type="common">Cytospora canker fungus</name>
    <name type="synonym">Sphaeria chrysosperma</name>
    <dbReference type="NCBI Taxonomy" id="252740"/>
    <lineage>
        <taxon>Eukaryota</taxon>
        <taxon>Fungi</taxon>
        <taxon>Dikarya</taxon>
        <taxon>Ascomycota</taxon>
        <taxon>Pezizomycotina</taxon>
        <taxon>Sordariomycetes</taxon>
        <taxon>Sordariomycetidae</taxon>
        <taxon>Diaporthales</taxon>
        <taxon>Cytosporaceae</taxon>
        <taxon>Cytospora</taxon>
    </lineage>
</organism>
<evidence type="ECO:0000259" key="6">
    <source>
        <dbReference type="PROSITE" id="PS50865"/>
    </source>
</evidence>
<evidence type="ECO:0000256" key="2">
    <source>
        <dbReference type="ARBA" id="ARBA00022771"/>
    </source>
</evidence>
<evidence type="ECO:0000313" key="8">
    <source>
        <dbReference type="Proteomes" id="UP000284375"/>
    </source>
</evidence>
<dbReference type="EMBL" id="LJZO01000001">
    <property type="protein sequence ID" value="ROW05057.1"/>
    <property type="molecule type" value="Genomic_DNA"/>
</dbReference>
<dbReference type="PROSITE" id="PS50865">
    <property type="entry name" value="ZF_MYND_2"/>
    <property type="match status" value="1"/>
</dbReference>
<dbReference type="InterPro" id="IPR012912">
    <property type="entry name" value="Plasmid_pRiA4b_Orf3-like"/>
</dbReference>
<dbReference type="Gene3D" id="3.10.290.30">
    <property type="entry name" value="MM3350-like"/>
    <property type="match status" value="1"/>
</dbReference>
<dbReference type="OrthoDB" id="4913826at2759"/>
<feature type="compositionally biased region" description="Polar residues" evidence="5">
    <location>
        <begin position="8"/>
        <end position="20"/>
    </location>
</feature>
<keyword evidence="3" id="KW-0862">Zinc</keyword>
<feature type="region of interest" description="Disordered" evidence="5">
    <location>
        <begin position="1"/>
        <end position="20"/>
    </location>
</feature>
<accession>A0A423WNM6</accession>
<protein>
    <recommendedName>
        <fullName evidence="6">MYND-type domain-containing protein</fullName>
    </recommendedName>
</protein>
<evidence type="ECO:0000313" key="7">
    <source>
        <dbReference type="EMBL" id="ROW05057.1"/>
    </source>
</evidence>
<dbReference type="SUPFAM" id="SSF144232">
    <property type="entry name" value="HIT/MYND zinc finger-like"/>
    <property type="match status" value="1"/>
</dbReference>
<evidence type="ECO:0000256" key="5">
    <source>
        <dbReference type="SAM" id="MobiDB-lite"/>
    </source>
</evidence>
<evidence type="ECO:0000256" key="3">
    <source>
        <dbReference type="ARBA" id="ARBA00022833"/>
    </source>
</evidence>
<dbReference type="AlphaFoldDB" id="A0A423WNM6"/>
<comment type="caution">
    <text evidence="7">The sequence shown here is derived from an EMBL/GenBank/DDBJ whole genome shotgun (WGS) entry which is preliminary data.</text>
</comment>
<dbReference type="GO" id="GO:0008270">
    <property type="term" value="F:zinc ion binding"/>
    <property type="evidence" value="ECO:0007669"/>
    <property type="project" value="UniProtKB-KW"/>
</dbReference>
<name>A0A423WNM6_CYTCH</name>
<dbReference type="InterPro" id="IPR024047">
    <property type="entry name" value="MM3350-like_sf"/>
</dbReference>
<gene>
    <name evidence="7" type="ORF">VSDG_00634</name>
</gene>
<dbReference type="STRING" id="252740.A0A423WNM6"/>
<keyword evidence="8" id="KW-1185">Reference proteome</keyword>
<proteinExistence type="predicted"/>
<evidence type="ECO:0000256" key="4">
    <source>
        <dbReference type="PROSITE-ProRule" id="PRU00134"/>
    </source>
</evidence>
<dbReference type="PANTHER" id="PTHR41878:SF1">
    <property type="entry name" value="TNPR PROTEIN"/>
    <property type="match status" value="1"/>
</dbReference>
<dbReference type="Proteomes" id="UP000284375">
    <property type="component" value="Unassembled WGS sequence"/>
</dbReference>
<feature type="domain" description="MYND-type" evidence="6">
    <location>
        <begin position="9"/>
        <end position="54"/>
    </location>
</feature>
<dbReference type="Pfam" id="PF07929">
    <property type="entry name" value="PRiA4_ORF3"/>
    <property type="match status" value="1"/>
</dbReference>
<keyword evidence="1" id="KW-0479">Metal-binding</keyword>
<sequence>MRACGNPTCLNQPKSTSSAVESGPALRHCMRCLSTAYCSHDCQKTSWATHKIVCERPNYIIKFHLHPGHIKDPPVIRTLSCPADAKFYTLHLALQLAFGWATTHSFDFAVINPGYSQPTDLLQMIEKLRRLHVEGGGANPASDPPEYLIRILDPVEQTLTSGIDRMHEGQRQHPHTKEKDAVGYELEQLLDNAKWQGKKIVYTYDFGDNWEHFLTVEGRCDPTDDFQVLSGVGHYVAEDVGGAIGWENLKAAYRARVPTSAQQERRECKEWRSTGSGWGSVYLFENKDETNRIMRLDNMLDYFERYAYEQL</sequence>
<reference evidence="7 8" key="1">
    <citation type="submission" date="2015-09" db="EMBL/GenBank/DDBJ databases">
        <title>Host preference determinants of Valsa canker pathogens revealed by comparative genomics.</title>
        <authorList>
            <person name="Yin Z."/>
            <person name="Huang L."/>
        </authorList>
    </citation>
    <scope>NUCLEOTIDE SEQUENCE [LARGE SCALE GENOMIC DNA]</scope>
    <source>
        <strain evidence="7 8">YSFL</strain>
    </source>
</reference>